<dbReference type="AlphaFoldDB" id="A0A4Y2FFH4"/>
<evidence type="ECO:0000313" key="3">
    <source>
        <dbReference type="Proteomes" id="UP000499080"/>
    </source>
</evidence>
<dbReference type="EMBL" id="BGPR01000884">
    <property type="protein sequence ID" value="GBM39065.1"/>
    <property type="molecule type" value="Genomic_DNA"/>
</dbReference>
<proteinExistence type="predicted"/>
<dbReference type="Proteomes" id="UP000499080">
    <property type="component" value="Unassembled WGS sequence"/>
</dbReference>
<evidence type="ECO:0000256" key="1">
    <source>
        <dbReference type="SAM" id="MobiDB-lite"/>
    </source>
</evidence>
<keyword evidence="3" id="KW-1185">Reference proteome</keyword>
<feature type="region of interest" description="Disordered" evidence="1">
    <location>
        <begin position="52"/>
        <end position="83"/>
    </location>
</feature>
<reference evidence="2 3" key="1">
    <citation type="journal article" date="2019" name="Sci. Rep.">
        <title>Orb-weaving spider Araneus ventricosus genome elucidates the spidroin gene catalogue.</title>
        <authorList>
            <person name="Kono N."/>
            <person name="Nakamura H."/>
            <person name="Ohtoshi R."/>
            <person name="Moran D.A.P."/>
            <person name="Shinohara A."/>
            <person name="Yoshida Y."/>
            <person name="Fujiwara M."/>
            <person name="Mori M."/>
            <person name="Tomita M."/>
            <person name="Arakawa K."/>
        </authorList>
    </citation>
    <scope>NUCLEOTIDE SEQUENCE [LARGE SCALE GENOMIC DNA]</scope>
</reference>
<organism evidence="2 3">
    <name type="scientific">Araneus ventricosus</name>
    <name type="common">Orbweaver spider</name>
    <name type="synonym">Epeira ventricosa</name>
    <dbReference type="NCBI Taxonomy" id="182803"/>
    <lineage>
        <taxon>Eukaryota</taxon>
        <taxon>Metazoa</taxon>
        <taxon>Ecdysozoa</taxon>
        <taxon>Arthropoda</taxon>
        <taxon>Chelicerata</taxon>
        <taxon>Arachnida</taxon>
        <taxon>Araneae</taxon>
        <taxon>Araneomorphae</taxon>
        <taxon>Entelegynae</taxon>
        <taxon>Araneoidea</taxon>
        <taxon>Araneidae</taxon>
        <taxon>Araneus</taxon>
    </lineage>
</organism>
<comment type="caution">
    <text evidence="2">The sequence shown here is derived from an EMBL/GenBank/DDBJ whole genome shotgun (WGS) entry which is preliminary data.</text>
</comment>
<sequence length="109" mass="11942">MGKGPRNLHRLKLEIHGRTVPRHLKRVAPDGSSFQPIDSGGSFIEAPCEQHNRSLQSPRATMPTPPSAFKTGPPASFSRESFTPSSPFCGFRFCETGSLPLTHDRISVL</sequence>
<protein>
    <submittedName>
        <fullName evidence="2">Uncharacterized protein</fullName>
    </submittedName>
</protein>
<gene>
    <name evidence="2" type="ORF">AVEN_190210_1</name>
</gene>
<accession>A0A4Y2FFH4</accession>
<name>A0A4Y2FFH4_ARAVE</name>
<evidence type="ECO:0000313" key="2">
    <source>
        <dbReference type="EMBL" id="GBM39065.1"/>
    </source>
</evidence>